<dbReference type="GO" id="GO:0008081">
    <property type="term" value="F:phosphoric diester hydrolase activity"/>
    <property type="evidence" value="ECO:0007669"/>
    <property type="project" value="InterPro"/>
</dbReference>
<dbReference type="InterPro" id="IPR051057">
    <property type="entry name" value="PI-PLC_domain"/>
</dbReference>
<feature type="domain" description="Phosphatidylinositol-specific phospholipase C X" evidence="1">
    <location>
        <begin position="116"/>
        <end position="255"/>
    </location>
</feature>
<evidence type="ECO:0000313" key="2">
    <source>
        <dbReference type="EMBL" id="EJT50060.1"/>
    </source>
</evidence>
<dbReference type="GeneID" id="25984229"/>
<reference evidence="2 3" key="1">
    <citation type="journal article" date="2012" name="Eukaryot. Cell">
        <title>Draft genome sequence of CBS 2479, the standard type strain of Trichosporon asahii.</title>
        <authorList>
            <person name="Yang R.Y."/>
            <person name="Li H.T."/>
            <person name="Zhu H."/>
            <person name="Zhou G.P."/>
            <person name="Wang M."/>
            <person name="Wang L."/>
        </authorList>
    </citation>
    <scope>NUCLEOTIDE SEQUENCE [LARGE SCALE GENOMIC DNA]</scope>
    <source>
        <strain evidence="3">ATCC 90039 / CBS 2479 / JCM 2466 / KCTC 7840 / NCYC 2677 / UAMH 7654</strain>
    </source>
</reference>
<evidence type="ECO:0000259" key="1">
    <source>
        <dbReference type="SMART" id="SM00148"/>
    </source>
</evidence>
<dbReference type="PANTHER" id="PTHR13593:SF113">
    <property type="entry name" value="SI:DKEY-266F7.9"/>
    <property type="match status" value="1"/>
</dbReference>
<dbReference type="GO" id="GO:0006629">
    <property type="term" value="P:lipid metabolic process"/>
    <property type="evidence" value="ECO:0007669"/>
    <property type="project" value="InterPro"/>
</dbReference>
<dbReference type="VEuPathDB" id="FungiDB:A1Q1_00715"/>
<dbReference type="KEGG" id="tasa:A1Q1_00715"/>
<protein>
    <recommendedName>
        <fullName evidence="1">Phosphatidylinositol-specific phospholipase C X domain-containing protein</fullName>
    </recommendedName>
</protein>
<evidence type="ECO:0000313" key="3">
    <source>
        <dbReference type="Proteomes" id="UP000002748"/>
    </source>
</evidence>
<dbReference type="EMBL" id="ALBS01000136">
    <property type="protein sequence ID" value="EJT50060.1"/>
    <property type="molecule type" value="Genomic_DNA"/>
</dbReference>
<dbReference type="PROSITE" id="PS50007">
    <property type="entry name" value="PIPLC_X_DOMAIN"/>
    <property type="match status" value="1"/>
</dbReference>
<name>J4UFD5_TRIAS</name>
<sequence length="408" mass="44795">MSIRIKTPSNIKVTSAAVEEEMVSPGGTNNNVTTYDLSALGPRGGDPQLTVKYEANGQSGVVNVPLAPMPGDRNRGWQQLPGITGVLIYQICTNDENSNTLVFLNEASPTDYMKDLDDNLGLNEIALAGTHESCALHGMWMSQCQTCGPQEQLKAGVRWFDLRLKHRDGELQTYHGMRPEYGTLKEWTDAFYAFLKDHPTETLVFSLKQEQENDPEFANAIYNCLMQYDNGERWCWSEGVPRLGDVRGKGVLFTRYGSQYPKGQGIHPTSWPNDNPDGFTADLLNGAGKIKIHDWYGLDSPSQIGEKANKIFTLLDTTTGAVPKDELTLVYTNGSKFPGAPPQWIAKGVGAPTFGLGIGGMNPRLANYILNKIKDGQRVKAGIMVDYYQYTGSGENGLPALINASNFA</sequence>
<dbReference type="InterPro" id="IPR017946">
    <property type="entry name" value="PLC-like_Pdiesterase_TIM-brl"/>
</dbReference>
<dbReference type="Proteomes" id="UP000002748">
    <property type="component" value="Unassembled WGS sequence"/>
</dbReference>
<dbReference type="SMART" id="SM00148">
    <property type="entry name" value="PLCXc"/>
    <property type="match status" value="1"/>
</dbReference>
<dbReference type="RefSeq" id="XP_014181151.1">
    <property type="nucleotide sequence ID" value="XM_014325676.1"/>
</dbReference>
<dbReference type="OrthoDB" id="1046782at2759"/>
<accession>J4UFD5</accession>
<proteinExistence type="predicted"/>
<organism evidence="2 3">
    <name type="scientific">Trichosporon asahii var. asahii (strain ATCC 90039 / CBS 2479 / JCM 2466 / KCTC 7840 / NBRC 103889/ NCYC 2677 / UAMH 7654)</name>
    <name type="common">Yeast</name>
    <dbReference type="NCBI Taxonomy" id="1186058"/>
    <lineage>
        <taxon>Eukaryota</taxon>
        <taxon>Fungi</taxon>
        <taxon>Dikarya</taxon>
        <taxon>Basidiomycota</taxon>
        <taxon>Agaricomycotina</taxon>
        <taxon>Tremellomycetes</taxon>
        <taxon>Trichosporonales</taxon>
        <taxon>Trichosporonaceae</taxon>
        <taxon>Trichosporon</taxon>
    </lineage>
</organism>
<gene>
    <name evidence="2" type="ORF">A1Q1_00715</name>
</gene>
<dbReference type="Pfam" id="PF00388">
    <property type="entry name" value="PI-PLC-X"/>
    <property type="match status" value="1"/>
</dbReference>
<dbReference type="AlphaFoldDB" id="J4UFD5"/>
<dbReference type="InterPro" id="IPR000909">
    <property type="entry name" value="PLipase_C_PInositol-sp_X_dom"/>
</dbReference>
<comment type="caution">
    <text evidence="2">The sequence shown here is derived from an EMBL/GenBank/DDBJ whole genome shotgun (WGS) entry which is preliminary data.</text>
</comment>
<dbReference type="Gene3D" id="3.20.20.190">
    <property type="entry name" value="Phosphatidylinositol (PI) phosphodiesterase"/>
    <property type="match status" value="1"/>
</dbReference>
<dbReference type="SUPFAM" id="SSF51695">
    <property type="entry name" value="PLC-like phosphodiesterases"/>
    <property type="match status" value="1"/>
</dbReference>
<dbReference type="HOGENOM" id="CLU_024117_6_0_1"/>
<dbReference type="PANTHER" id="PTHR13593">
    <property type="match status" value="1"/>
</dbReference>